<feature type="transmembrane region" description="Helical" evidence="8">
    <location>
        <begin position="135"/>
        <end position="158"/>
    </location>
</feature>
<evidence type="ECO:0000256" key="3">
    <source>
        <dbReference type="ARBA" id="ARBA00022676"/>
    </source>
</evidence>
<evidence type="ECO:0000256" key="5">
    <source>
        <dbReference type="ARBA" id="ARBA00022692"/>
    </source>
</evidence>
<feature type="transmembrane region" description="Helical" evidence="8">
    <location>
        <begin position="364"/>
        <end position="386"/>
    </location>
</feature>
<feature type="transmembrane region" description="Helical" evidence="8">
    <location>
        <begin position="270"/>
        <end position="288"/>
    </location>
</feature>
<evidence type="ECO:0000256" key="1">
    <source>
        <dbReference type="ARBA" id="ARBA00004651"/>
    </source>
</evidence>
<feature type="transmembrane region" description="Helical" evidence="8">
    <location>
        <begin position="165"/>
        <end position="182"/>
    </location>
</feature>
<evidence type="ECO:0000256" key="7">
    <source>
        <dbReference type="ARBA" id="ARBA00023136"/>
    </source>
</evidence>
<feature type="transmembrane region" description="Helical" evidence="8">
    <location>
        <begin position="423"/>
        <end position="443"/>
    </location>
</feature>
<evidence type="ECO:0000256" key="8">
    <source>
        <dbReference type="SAM" id="Phobius"/>
    </source>
</evidence>
<feature type="transmembrane region" description="Helical" evidence="8">
    <location>
        <begin position="52"/>
        <end position="72"/>
    </location>
</feature>
<evidence type="ECO:0000256" key="2">
    <source>
        <dbReference type="ARBA" id="ARBA00022475"/>
    </source>
</evidence>
<evidence type="ECO:0000256" key="6">
    <source>
        <dbReference type="ARBA" id="ARBA00022989"/>
    </source>
</evidence>
<dbReference type="GO" id="GO:0009103">
    <property type="term" value="P:lipopolysaccharide biosynthetic process"/>
    <property type="evidence" value="ECO:0007669"/>
    <property type="project" value="UniProtKB-ARBA"/>
</dbReference>
<evidence type="ECO:0000256" key="4">
    <source>
        <dbReference type="ARBA" id="ARBA00022679"/>
    </source>
</evidence>
<dbReference type="RefSeq" id="WP_237891889.1">
    <property type="nucleotide sequence ID" value="NZ_JAKLTY010000038.1"/>
</dbReference>
<dbReference type="Proteomes" id="UP001139054">
    <property type="component" value="Unassembled WGS sequence"/>
</dbReference>
<name>A0A9X1UEC3_9BRAD</name>
<feature type="transmembrane region" description="Helical" evidence="8">
    <location>
        <begin position="328"/>
        <end position="352"/>
    </location>
</feature>
<evidence type="ECO:0000313" key="9">
    <source>
        <dbReference type="EMBL" id="MCG2632279.1"/>
    </source>
</evidence>
<dbReference type="PANTHER" id="PTHR33908">
    <property type="entry name" value="MANNOSYLTRANSFERASE YKCB-RELATED"/>
    <property type="match status" value="1"/>
</dbReference>
<comment type="caution">
    <text evidence="9">The sequence shown here is derived from an EMBL/GenBank/DDBJ whole genome shotgun (WGS) entry which is preliminary data.</text>
</comment>
<keyword evidence="2" id="KW-1003">Cell membrane</keyword>
<reference evidence="9" key="1">
    <citation type="submission" date="2022-01" db="EMBL/GenBank/DDBJ databases">
        <title>Genome sequnece data of strain Bradyrhizobium sp. nov.</title>
        <authorList>
            <person name="Zhang J."/>
        </authorList>
    </citation>
    <scope>NUCLEOTIDE SEQUENCE</scope>
    <source>
        <strain evidence="9">WYCCWR 13023</strain>
    </source>
</reference>
<feature type="transmembrane region" description="Helical" evidence="8">
    <location>
        <begin position="392"/>
        <end position="411"/>
    </location>
</feature>
<keyword evidence="4" id="KW-0808">Transferase</keyword>
<feature type="transmembrane region" description="Helical" evidence="8">
    <location>
        <begin position="217"/>
        <end position="250"/>
    </location>
</feature>
<protein>
    <submittedName>
        <fullName evidence="9">Glycosyltransferase family 39 protein</fullName>
    </submittedName>
</protein>
<accession>A0A9X1UEC3</accession>
<keyword evidence="6 8" id="KW-1133">Transmembrane helix</keyword>
<dbReference type="InterPro" id="IPR050297">
    <property type="entry name" value="LipidA_mod_glycosyltrf_83"/>
</dbReference>
<organism evidence="9 10">
    <name type="scientific">Bradyrhizobium zhengyangense</name>
    <dbReference type="NCBI Taxonomy" id="2911009"/>
    <lineage>
        <taxon>Bacteria</taxon>
        <taxon>Pseudomonadati</taxon>
        <taxon>Pseudomonadota</taxon>
        <taxon>Alphaproteobacteria</taxon>
        <taxon>Hyphomicrobiales</taxon>
        <taxon>Nitrobacteraceae</taxon>
        <taxon>Bradyrhizobium</taxon>
    </lineage>
</organism>
<feature type="transmembrane region" description="Helical" evidence="8">
    <location>
        <begin position="110"/>
        <end position="129"/>
    </location>
</feature>
<dbReference type="PANTHER" id="PTHR33908:SF11">
    <property type="entry name" value="MEMBRANE PROTEIN"/>
    <property type="match status" value="1"/>
</dbReference>
<sequence>MRLALQASGAHMRSDHVLSRVGSKAADDRAFVDDALKGLGERPARSSIPSNAFDFLALAFLTALAVLVCFTAKDYAISNDEGVQHHYGELIIAYYRSGLRVRDLFSFDNLYLYGGLFDVTAIALGQVIPIDIYELRHILCAATGIAGIALSGAAARLIAGPRAGFIATIALALCGAWYGAMFNHTKDIPFAAAMSGATLVLLRLARQLPAPRAVDLVVFGCLAGAALGLRSYGLLVFVYLGIAILIYLPWTESCGARLTFVANSVLKTCPAMAGAYLLMILAWPWAALSPLNPIRGLFAFSEFQYAIRTLFAGHVYEMAKVPRAYVPFYLFIRVPLITQAGAALGMTSLLWLPLKKGSHRWRELALLSTMILLPLGCQALVHGPAFSGMRHFLFVLPPLAVLAGVGLSDFLDAIAVRSRRLAWAALAAMCASFLSEGVLLARLHPYENLSYNAMVGGLPGAFRRYDLDYWFNSMPEAIRMLETFVRETTPPGDIKSPTIYSVAVCGERPAFDHTVTLPQLRWDFRSEWDESEFFIAPTHMNCDRDLDGAIIGRVERMGVPIAYVKDRRAIVKHPTTDVSSPLTRQIPAANEIAREFRQLSSSGQAF</sequence>
<dbReference type="GO" id="GO:0016763">
    <property type="term" value="F:pentosyltransferase activity"/>
    <property type="evidence" value="ECO:0007669"/>
    <property type="project" value="TreeGrafter"/>
</dbReference>
<proteinExistence type="predicted"/>
<keyword evidence="7 8" id="KW-0472">Membrane</keyword>
<dbReference type="EMBL" id="JAKLTY010000038">
    <property type="protein sequence ID" value="MCG2632279.1"/>
    <property type="molecule type" value="Genomic_DNA"/>
</dbReference>
<dbReference type="AlphaFoldDB" id="A0A9X1UEC3"/>
<comment type="subcellular location">
    <subcellularLocation>
        <location evidence="1">Cell membrane</location>
        <topology evidence="1">Multi-pass membrane protein</topology>
    </subcellularLocation>
</comment>
<keyword evidence="3" id="KW-0328">Glycosyltransferase</keyword>
<dbReference type="GO" id="GO:0005886">
    <property type="term" value="C:plasma membrane"/>
    <property type="evidence" value="ECO:0007669"/>
    <property type="project" value="UniProtKB-SubCell"/>
</dbReference>
<evidence type="ECO:0000313" key="10">
    <source>
        <dbReference type="Proteomes" id="UP001139054"/>
    </source>
</evidence>
<feature type="transmembrane region" description="Helical" evidence="8">
    <location>
        <begin position="188"/>
        <end position="205"/>
    </location>
</feature>
<gene>
    <name evidence="9" type="ORF">L6654_37300</name>
</gene>
<keyword evidence="5 8" id="KW-0812">Transmembrane</keyword>